<sequence>MRDSKTALDKTEDFIEIAIFICLIVIAIASLETDILESAFYIVLAAIISPFTKINKLAKRLLLVFGFVWGVWVGYFS</sequence>
<keyword evidence="1" id="KW-0812">Transmembrane</keyword>
<gene>
    <name evidence="2" type="ORF">A6770_32370</name>
</gene>
<feature type="transmembrane region" description="Helical" evidence="1">
    <location>
        <begin position="35"/>
        <end position="54"/>
    </location>
</feature>
<feature type="transmembrane region" description="Helical" evidence="1">
    <location>
        <begin position="12"/>
        <end position="29"/>
    </location>
</feature>
<accession>A0A367Q4J8</accession>
<evidence type="ECO:0000256" key="1">
    <source>
        <dbReference type="SAM" id="Phobius"/>
    </source>
</evidence>
<protein>
    <submittedName>
        <fullName evidence="2">Uncharacterized protein</fullName>
    </submittedName>
</protein>
<reference evidence="2" key="1">
    <citation type="submission" date="2016-04" db="EMBL/GenBank/DDBJ databases">
        <authorList>
            <person name="Tabuchi Yagui T.R."/>
        </authorList>
    </citation>
    <scope>NUCLEOTIDE SEQUENCE [LARGE SCALE GENOMIC DNA]</scope>
    <source>
        <strain evidence="2">NIES-26</strain>
    </source>
</reference>
<keyword evidence="1" id="KW-0472">Membrane</keyword>
<proteinExistence type="predicted"/>
<organism evidence="2 3">
    <name type="scientific">Nostoc minutum NIES-26</name>
    <dbReference type="NCBI Taxonomy" id="1844469"/>
    <lineage>
        <taxon>Bacteria</taxon>
        <taxon>Bacillati</taxon>
        <taxon>Cyanobacteriota</taxon>
        <taxon>Cyanophyceae</taxon>
        <taxon>Nostocales</taxon>
        <taxon>Nostocaceae</taxon>
        <taxon>Nostoc</taxon>
    </lineage>
</organism>
<evidence type="ECO:0000313" key="2">
    <source>
        <dbReference type="EMBL" id="RCJ19077.1"/>
    </source>
</evidence>
<keyword evidence="3" id="KW-1185">Reference proteome</keyword>
<feature type="transmembrane region" description="Helical" evidence="1">
    <location>
        <begin position="61"/>
        <end position="76"/>
    </location>
</feature>
<dbReference type="EMBL" id="LXQD01000343">
    <property type="protein sequence ID" value="RCJ19077.1"/>
    <property type="molecule type" value="Genomic_DNA"/>
</dbReference>
<keyword evidence="1" id="KW-1133">Transmembrane helix</keyword>
<evidence type="ECO:0000313" key="3">
    <source>
        <dbReference type="Proteomes" id="UP000252107"/>
    </source>
</evidence>
<comment type="caution">
    <text evidence="2">The sequence shown here is derived from an EMBL/GenBank/DDBJ whole genome shotgun (WGS) entry which is preliminary data.</text>
</comment>
<dbReference type="AlphaFoldDB" id="A0A367Q4J8"/>
<name>A0A367Q4J8_9NOSO</name>
<dbReference type="Proteomes" id="UP000252107">
    <property type="component" value="Unassembled WGS sequence"/>
</dbReference>